<reference evidence="1 2" key="1">
    <citation type="submission" date="2020-02" db="EMBL/GenBank/DDBJ databases">
        <authorList>
            <person name="Khan S.A."/>
            <person name="Jeon C.O."/>
            <person name="Chun B.H."/>
        </authorList>
    </citation>
    <scope>NUCLEOTIDE SEQUENCE [LARGE SCALE GENOMIC DNA]</scope>
    <source>
        <strain evidence="1 2">H239</strain>
    </source>
</reference>
<dbReference type="Proteomes" id="UP000474802">
    <property type="component" value="Unassembled WGS sequence"/>
</dbReference>
<dbReference type="EMBL" id="JAALFG010000002">
    <property type="protein sequence ID" value="NGP18095.1"/>
    <property type="molecule type" value="Genomic_DNA"/>
</dbReference>
<evidence type="ECO:0000313" key="2">
    <source>
        <dbReference type="Proteomes" id="UP000474802"/>
    </source>
</evidence>
<keyword evidence="2" id="KW-1185">Reference proteome</keyword>
<dbReference type="RefSeq" id="WP_164534330.1">
    <property type="nucleotide sequence ID" value="NZ_JAALFG010000002.1"/>
</dbReference>
<reference evidence="1 2" key="2">
    <citation type="submission" date="2020-03" db="EMBL/GenBank/DDBJ databases">
        <title>Devosia chinhatensis sp. nov., isolated from a hexachlorocyclohexane (HCH) dump site in India.</title>
        <authorList>
            <person name="Kumar M."/>
            <person name="Lal R."/>
        </authorList>
    </citation>
    <scope>NUCLEOTIDE SEQUENCE [LARGE SCALE GENOMIC DNA]</scope>
    <source>
        <strain evidence="1 2">H239</strain>
    </source>
</reference>
<organism evidence="1 2">
    <name type="scientific">Devosia aurantiaca</name>
    <dbReference type="NCBI Taxonomy" id="2714858"/>
    <lineage>
        <taxon>Bacteria</taxon>
        <taxon>Pseudomonadati</taxon>
        <taxon>Pseudomonadota</taxon>
        <taxon>Alphaproteobacteria</taxon>
        <taxon>Hyphomicrobiales</taxon>
        <taxon>Devosiaceae</taxon>
        <taxon>Devosia</taxon>
    </lineage>
</organism>
<protein>
    <submittedName>
        <fullName evidence="1">Uncharacterized protein</fullName>
    </submittedName>
</protein>
<comment type="caution">
    <text evidence="1">The sequence shown here is derived from an EMBL/GenBank/DDBJ whole genome shotgun (WGS) entry which is preliminary data.</text>
</comment>
<gene>
    <name evidence="1" type="ORF">G5575_10875</name>
</gene>
<evidence type="ECO:0000313" key="1">
    <source>
        <dbReference type="EMBL" id="NGP18095.1"/>
    </source>
</evidence>
<sequence length="137" mass="14748">MTDAQTHSKEAEFKQRFVAILDDVQQNGLSDGEAMATIGIWAHKIASSLGQASWSAVKTQLTAATYDELLNSFQSQGNALHQQGKQKQAYALQVLAASLVVGTQRSDKDLAAGEKLLDAVIDHAEAQARNFPLPPTN</sequence>
<name>A0A6M1SSB2_9HYPH</name>
<proteinExistence type="predicted"/>
<accession>A0A6M1SSB2</accession>
<dbReference type="AlphaFoldDB" id="A0A6M1SSB2"/>